<dbReference type="InterPro" id="IPR055294">
    <property type="entry name" value="FBL60-like"/>
</dbReference>
<protein>
    <recommendedName>
        <fullName evidence="1">FBD domain-containing protein</fullName>
    </recommendedName>
</protein>
<reference evidence="2 3" key="1">
    <citation type="submission" date="2022-03" db="EMBL/GenBank/DDBJ databases">
        <authorList>
            <person name="Nunn A."/>
            <person name="Chopra R."/>
            <person name="Nunn A."/>
            <person name="Contreras Garrido A."/>
        </authorList>
    </citation>
    <scope>NUCLEOTIDE SEQUENCE [LARGE SCALE GENOMIC DNA]</scope>
</reference>
<evidence type="ECO:0000313" key="2">
    <source>
        <dbReference type="EMBL" id="CAH2034988.1"/>
    </source>
</evidence>
<dbReference type="PANTHER" id="PTHR31293">
    <property type="entry name" value="RNI-LIKE SUPERFAMILY PROTEIN"/>
    <property type="match status" value="1"/>
</dbReference>
<dbReference type="EMBL" id="OU466857">
    <property type="protein sequence ID" value="CAH2034988.1"/>
    <property type="molecule type" value="Genomic_DNA"/>
</dbReference>
<dbReference type="InterPro" id="IPR032675">
    <property type="entry name" value="LRR_dom_sf"/>
</dbReference>
<dbReference type="SUPFAM" id="SSF52047">
    <property type="entry name" value="RNI-like"/>
    <property type="match status" value="1"/>
</dbReference>
<proteinExistence type="predicted"/>
<dbReference type="Gene3D" id="3.80.10.10">
    <property type="entry name" value="Ribonuclease Inhibitor"/>
    <property type="match status" value="1"/>
</dbReference>
<name>A0AAU9R9K7_THLAR</name>
<dbReference type="Proteomes" id="UP000836841">
    <property type="component" value="Chromosome 1"/>
</dbReference>
<evidence type="ECO:0000259" key="1">
    <source>
        <dbReference type="SMART" id="SM00579"/>
    </source>
</evidence>
<dbReference type="InterPro" id="IPR006566">
    <property type="entry name" value="FBD"/>
</dbReference>
<gene>
    <name evidence="2" type="ORF">TAV2_LOCUS3627</name>
</gene>
<organism evidence="2 3">
    <name type="scientific">Thlaspi arvense</name>
    <name type="common">Field penny-cress</name>
    <dbReference type="NCBI Taxonomy" id="13288"/>
    <lineage>
        <taxon>Eukaryota</taxon>
        <taxon>Viridiplantae</taxon>
        <taxon>Streptophyta</taxon>
        <taxon>Embryophyta</taxon>
        <taxon>Tracheophyta</taxon>
        <taxon>Spermatophyta</taxon>
        <taxon>Magnoliopsida</taxon>
        <taxon>eudicotyledons</taxon>
        <taxon>Gunneridae</taxon>
        <taxon>Pentapetalae</taxon>
        <taxon>rosids</taxon>
        <taxon>malvids</taxon>
        <taxon>Brassicales</taxon>
        <taxon>Brassicaceae</taxon>
        <taxon>Thlaspideae</taxon>
        <taxon>Thlaspi</taxon>
    </lineage>
</organism>
<accession>A0AAU9R9K7</accession>
<evidence type="ECO:0000313" key="3">
    <source>
        <dbReference type="Proteomes" id="UP000836841"/>
    </source>
</evidence>
<sequence>MTCLYLDSLLFEKADVANGKADVANGKADVAFAKFLSGCLVLEELTLMNFGWGYWNSCSVSLTTLKRLTLFCHHMEYMDLNPMNVTFDTPNLVYLSYFDTIAEKYLKVSFNSLIEAHIGLRLTKDQSAHASLTEDGKAKEMVGDATHFLVGICNVLTFSCKAIPEFKNLVQLTIESNPKIGWESLPGLLKNCPKLKTLVMKGLGHKYNKGCGNVCCCNRLENAPSCLSSSPVKVLNIFSTSGHIYDNSEMDIYQIKYFLEKMPCLEQLVVNYNTFYDNAVFESFKKLEKILRIASPKCKIQNDNELCCIT</sequence>
<dbReference type="SMART" id="SM00579">
    <property type="entry name" value="FBD"/>
    <property type="match status" value="1"/>
</dbReference>
<feature type="domain" description="FBD" evidence="1">
    <location>
        <begin position="225"/>
        <end position="303"/>
    </location>
</feature>
<dbReference type="PANTHER" id="PTHR31293:SF12">
    <property type="entry name" value="RNI-LIKE SUPERFAMILY PROTEIN"/>
    <property type="match status" value="1"/>
</dbReference>
<keyword evidence="3" id="KW-1185">Reference proteome</keyword>
<dbReference type="AlphaFoldDB" id="A0AAU9R9K7"/>